<evidence type="ECO:0000256" key="2">
    <source>
        <dbReference type="ARBA" id="ARBA00022729"/>
    </source>
</evidence>
<sequence>MKPFIQPCLVQPIAFTRHSLFARLIVFAWMFTPLNFLSAQQPGTPWQANPEQVAKDSKRNPQFIYDEANVPSFVLPDPLKMTDGSPVTSAQQWNKGRRDELLELFRSEVYGHRPETEFAVRFEILSERDDLFAGLATGRDMQAIITIDGRSFKFPFTAFIPNSAKRKAPVIVLINNRHASSVQTVADQGDPIWPVQKLIEQGYATAAFHTSDVDPDSKDGYANGIRSFFANGQPPQNDAWRSLSAWGWGGSRVLDYMVSQPEVDSSRAAIAGHSRAGKTALWAAAEDPRFSIAYSNDSGCGGAALSRRRFGETVSRITTAFPHWFSKNFDAYGEQEDKLPVDQHELFALIAPRAVYVASADLDLWADPKGEYAAVVAAAPVYQLLGEPSITESQMPALETPRYVGKTGYHVRRGAHALSPLDWQFFLDFAATQWR</sequence>
<name>A0ABY1PXU2_9BACT</name>
<evidence type="ECO:0000256" key="1">
    <source>
        <dbReference type="ARBA" id="ARBA00022487"/>
    </source>
</evidence>
<dbReference type="Pfam" id="PF22244">
    <property type="entry name" value="GCE_fung"/>
    <property type="match status" value="1"/>
</dbReference>
<dbReference type="SUPFAM" id="SSF53474">
    <property type="entry name" value="alpha/beta-Hydrolases"/>
    <property type="match status" value="1"/>
</dbReference>
<dbReference type="Gene3D" id="3.40.50.1820">
    <property type="entry name" value="alpha/beta hydrolase"/>
    <property type="match status" value="1"/>
</dbReference>
<keyword evidence="6" id="KW-1185">Reference proteome</keyword>
<evidence type="ECO:0000313" key="5">
    <source>
        <dbReference type="EMBL" id="SMP46921.1"/>
    </source>
</evidence>
<dbReference type="InterPro" id="IPR054579">
    <property type="entry name" value="GCE-like_dom"/>
</dbReference>
<proteinExistence type="predicted"/>
<keyword evidence="2" id="KW-0732">Signal</keyword>
<protein>
    <recommendedName>
        <fullName evidence="4">4-O-methyl-glucuronoyl methylesterase-like domain-containing protein</fullName>
    </recommendedName>
</protein>
<dbReference type="RefSeq" id="WP_283431534.1">
    <property type="nucleotide sequence ID" value="NZ_FXUG01000002.1"/>
</dbReference>
<dbReference type="Proteomes" id="UP001158067">
    <property type="component" value="Unassembled WGS sequence"/>
</dbReference>
<evidence type="ECO:0000259" key="4">
    <source>
        <dbReference type="Pfam" id="PF22244"/>
    </source>
</evidence>
<reference evidence="5 6" key="1">
    <citation type="submission" date="2017-05" db="EMBL/GenBank/DDBJ databases">
        <authorList>
            <person name="Varghese N."/>
            <person name="Submissions S."/>
        </authorList>
    </citation>
    <scope>NUCLEOTIDE SEQUENCE [LARGE SCALE GENOMIC DNA]</scope>
    <source>
        <strain evidence="5 6">DSM 25457</strain>
    </source>
</reference>
<feature type="domain" description="4-O-methyl-glucuronoyl methylesterase-like" evidence="4">
    <location>
        <begin position="147"/>
        <end position="386"/>
    </location>
</feature>
<dbReference type="EMBL" id="FXUG01000002">
    <property type="protein sequence ID" value="SMP46921.1"/>
    <property type="molecule type" value="Genomic_DNA"/>
</dbReference>
<accession>A0ABY1PXU2</accession>
<comment type="caution">
    <text evidence="5">The sequence shown here is derived from an EMBL/GenBank/DDBJ whole genome shotgun (WGS) entry which is preliminary data.</text>
</comment>
<gene>
    <name evidence="5" type="ORF">SAMN06265222_102201</name>
</gene>
<dbReference type="InterPro" id="IPR029058">
    <property type="entry name" value="AB_hydrolase_fold"/>
</dbReference>
<evidence type="ECO:0000313" key="6">
    <source>
        <dbReference type="Proteomes" id="UP001158067"/>
    </source>
</evidence>
<keyword evidence="3" id="KW-0378">Hydrolase</keyword>
<evidence type="ECO:0000256" key="3">
    <source>
        <dbReference type="ARBA" id="ARBA00022801"/>
    </source>
</evidence>
<keyword evidence="1" id="KW-0719">Serine esterase</keyword>
<organism evidence="5 6">
    <name type="scientific">Neorhodopirellula lusitana</name>
    <dbReference type="NCBI Taxonomy" id="445327"/>
    <lineage>
        <taxon>Bacteria</taxon>
        <taxon>Pseudomonadati</taxon>
        <taxon>Planctomycetota</taxon>
        <taxon>Planctomycetia</taxon>
        <taxon>Pirellulales</taxon>
        <taxon>Pirellulaceae</taxon>
        <taxon>Neorhodopirellula</taxon>
    </lineage>
</organism>